<dbReference type="EMBL" id="UINC01017465">
    <property type="protein sequence ID" value="SVA72447.1"/>
    <property type="molecule type" value="Genomic_DNA"/>
</dbReference>
<dbReference type="AlphaFoldDB" id="A0A381Y7R9"/>
<sequence length="35" mass="3760">MIAELVPEAGLEPARTFVQGILNPSCIPISPLRLI</sequence>
<name>A0A381Y7R9_9ZZZZ</name>
<feature type="non-terminal residue" evidence="1">
    <location>
        <position position="35"/>
    </location>
</feature>
<proteinExistence type="predicted"/>
<dbReference type="AntiFam" id="ANF00016">
    <property type="entry name" value="tRNA translation"/>
</dbReference>
<evidence type="ECO:0000313" key="1">
    <source>
        <dbReference type="EMBL" id="SVA72447.1"/>
    </source>
</evidence>
<reference evidence="1" key="1">
    <citation type="submission" date="2018-05" db="EMBL/GenBank/DDBJ databases">
        <authorList>
            <person name="Lanie J.A."/>
            <person name="Ng W.-L."/>
            <person name="Kazmierczak K.M."/>
            <person name="Andrzejewski T.M."/>
            <person name="Davidsen T.M."/>
            <person name="Wayne K.J."/>
            <person name="Tettelin H."/>
            <person name="Glass J.I."/>
            <person name="Rusch D."/>
            <person name="Podicherti R."/>
            <person name="Tsui H.-C.T."/>
            <person name="Winkler M.E."/>
        </authorList>
    </citation>
    <scope>NUCLEOTIDE SEQUENCE</scope>
</reference>
<gene>
    <name evidence="1" type="ORF">METZ01_LOCUS125301</name>
</gene>
<organism evidence="1">
    <name type="scientific">marine metagenome</name>
    <dbReference type="NCBI Taxonomy" id="408172"/>
    <lineage>
        <taxon>unclassified sequences</taxon>
        <taxon>metagenomes</taxon>
        <taxon>ecological metagenomes</taxon>
    </lineage>
</organism>
<accession>A0A381Y7R9</accession>
<protein>
    <submittedName>
        <fullName evidence="1">Uncharacterized protein</fullName>
    </submittedName>
</protein>